<keyword evidence="1" id="KW-1133">Transmembrane helix</keyword>
<accession>A0ABW1AX99</accession>
<sequence>MPLEILLSAGGLLLTAAGSALLYAASENQRLLRIAPSRRLLVVLAAVLILLGTAAWVSTWGGLVGGLLALLTWMLVSVALPYVAARRGIR</sequence>
<evidence type="ECO:0000313" key="3">
    <source>
        <dbReference type="Proteomes" id="UP001595974"/>
    </source>
</evidence>
<dbReference type="EMBL" id="JBHSOG010000098">
    <property type="protein sequence ID" value="MFC5771646.1"/>
    <property type="molecule type" value="Genomic_DNA"/>
</dbReference>
<keyword evidence="1" id="KW-0812">Transmembrane</keyword>
<dbReference type="Proteomes" id="UP001595974">
    <property type="component" value="Unassembled WGS sequence"/>
</dbReference>
<evidence type="ECO:0000256" key="1">
    <source>
        <dbReference type="SAM" id="Phobius"/>
    </source>
</evidence>
<gene>
    <name evidence="2" type="ORF">ACFPTN_19895</name>
</gene>
<reference evidence="3" key="1">
    <citation type="journal article" date="2019" name="Int. J. Syst. Evol. Microbiol.">
        <title>The Global Catalogue of Microorganisms (GCM) 10K type strain sequencing project: providing services to taxonomists for standard genome sequencing and annotation.</title>
        <authorList>
            <consortium name="The Broad Institute Genomics Platform"/>
            <consortium name="The Broad Institute Genome Sequencing Center for Infectious Disease"/>
            <person name="Wu L."/>
            <person name="Ma J."/>
        </authorList>
    </citation>
    <scope>NUCLEOTIDE SEQUENCE [LARGE SCALE GENOMIC DNA]</scope>
    <source>
        <strain evidence="3">SHR3</strain>
    </source>
</reference>
<feature type="transmembrane region" description="Helical" evidence="1">
    <location>
        <begin position="63"/>
        <end position="85"/>
    </location>
</feature>
<protein>
    <submittedName>
        <fullName evidence="2">Uncharacterized protein</fullName>
    </submittedName>
</protein>
<feature type="transmembrane region" description="Helical" evidence="1">
    <location>
        <begin position="6"/>
        <end position="25"/>
    </location>
</feature>
<dbReference type="RefSeq" id="WP_096450867.1">
    <property type="nucleotide sequence ID" value="NZ_JBHSOG010000098.1"/>
</dbReference>
<comment type="caution">
    <text evidence="2">The sequence shown here is derived from an EMBL/GenBank/DDBJ whole genome shotgun (WGS) entry which is preliminary data.</text>
</comment>
<name>A0ABW1AX99_9RHOO</name>
<evidence type="ECO:0000313" key="2">
    <source>
        <dbReference type="EMBL" id="MFC5771646.1"/>
    </source>
</evidence>
<organism evidence="2 3">
    <name type="scientific">Thauera sinica</name>
    <dbReference type="NCBI Taxonomy" id="2665146"/>
    <lineage>
        <taxon>Bacteria</taxon>
        <taxon>Pseudomonadati</taxon>
        <taxon>Pseudomonadota</taxon>
        <taxon>Betaproteobacteria</taxon>
        <taxon>Rhodocyclales</taxon>
        <taxon>Zoogloeaceae</taxon>
        <taxon>Thauera</taxon>
    </lineage>
</organism>
<proteinExistence type="predicted"/>
<feature type="transmembrane region" description="Helical" evidence="1">
    <location>
        <begin position="37"/>
        <end position="57"/>
    </location>
</feature>
<keyword evidence="1" id="KW-0472">Membrane</keyword>
<keyword evidence="3" id="KW-1185">Reference proteome</keyword>